<accession>A0AAD1X673</accession>
<keyword evidence="2" id="KW-1185">Reference proteome</keyword>
<organism evidence="1 2">
    <name type="scientific">Euplotes crassus</name>
    <dbReference type="NCBI Taxonomy" id="5936"/>
    <lineage>
        <taxon>Eukaryota</taxon>
        <taxon>Sar</taxon>
        <taxon>Alveolata</taxon>
        <taxon>Ciliophora</taxon>
        <taxon>Intramacronucleata</taxon>
        <taxon>Spirotrichea</taxon>
        <taxon>Hypotrichia</taxon>
        <taxon>Euplotida</taxon>
        <taxon>Euplotidae</taxon>
        <taxon>Moneuplotes</taxon>
    </lineage>
</organism>
<dbReference type="EMBL" id="CAMPGE010001510">
    <property type="protein sequence ID" value="CAI2360302.1"/>
    <property type="molecule type" value="Genomic_DNA"/>
</dbReference>
<sequence length="650" mass="75780">MGGKGSKSALCNPSSEQIGAALLARIFRFDLNKGVNPTLSLENRVQRESSNEIGEFPMNHTTHILMTEFKKFIYLNSLEILRQKREGTLDTEENYQKNGVWYYKAPYSAPPYLDKIWKNLILYNFIYEDFCQGAVGGFIDRTPPITDYNVAFEQYQECLKHLDEKSSLLKPFHGLWPRYKTVKEYKRDLEYFSFISEKNITKIKKEMIKKIQENDPKTLDLDECFKLAKKMSKLVKITCEYDQPELEPITGFDCKNPWYGKKDMDPAEAYKHIQSMEFPACFKEDLMKTNLVDSDTADKWIFEYKLFLTLGYTAQKVVTPSEETDQVWHLHQTYTRHYRQSMKKFLKRKFKHQPTLGGQSEAEKWDEMYNGTISLYKELFNVHPPDEVWGTAEERFNNEKFTFRNVNLYRLAVMLTVSHINPDFLVFNESLERPSVKNSDEVPDDYSENCMEIRKNIREDYIAQGLKYGWRCNYNGSGYYDVCDCGMDDCEYLPENIKPTVEHRAFGYKGPHYLITGGTLFTGQFIEKYHNQSDFSNFAREVHQEMYSEVQFGYFDALNIDDIADCAEAGIDICCEPNLEKIHKHLKKGRQVISRASFQDCYNIPASVWSLRGVIDFNNLKMVVEPGFEVEKLSGNSISDTFDHDAVLAS</sequence>
<dbReference type="Proteomes" id="UP001295684">
    <property type="component" value="Unassembled WGS sequence"/>
</dbReference>
<evidence type="ECO:0000313" key="1">
    <source>
        <dbReference type="EMBL" id="CAI2360302.1"/>
    </source>
</evidence>
<evidence type="ECO:0000313" key="2">
    <source>
        <dbReference type="Proteomes" id="UP001295684"/>
    </source>
</evidence>
<comment type="caution">
    <text evidence="1">The sequence shown here is derived from an EMBL/GenBank/DDBJ whole genome shotgun (WGS) entry which is preliminary data.</text>
</comment>
<proteinExistence type="predicted"/>
<protein>
    <submittedName>
        <fullName evidence="1">Uncharacterized protein</fullName>
    </submittedName>
</protein>
<dbReference type="AlphaFoldDB" id="A0AAD1X673"/>
<name>A0AAD1X673_EUPCR</name>
<reference evidence="1" key="1">
    <citation type="submission" date="2023-07" db="EMBL/GenBank/DDBJ databases">
        <authorList>
            <consortium name="AG Swart"/>
            <person name="Singh M."/>
            <person name="Singh A."/>
            <person name="Seah K."/>
            <person name="Emmerich C."/>
        </authorList>
    </citation>
    <scope>NUCLEOTIDE SEQUENCE</scope>
    <source>
        <strain evidence="1">DP1</strain>
    </source>
</reference>
<gene>
    <name evidence="1" type="ORF">ECRASSUSDP1_LOCUS1602</name>
</gene>